<dbReference type="GO" id="GO:0005975">
    <property type="term" value="P:carbohydrate metabolic process"/>
    <property type="evidence" value="ECO:0007669"/>
    <property type="project" value="InterPro"/>
</dbReference>
<dbReference type="InterPro" id="IPR037512">
    <property type="entry name" value="PGPase_prok"/>
</dbReference>
<evidence type="ECO:0000256" key="9">
    <source>
        <dbReference type="ARBA" id="ARBA00023277"/>
    </source>
</evidence>
<keyword evidence="9 10" id="KW-0119">Carbohydrate metabolism</keyword>
<dbReference type="GO" id="GO:0005829">
    <property type="term" value="C:cytosol"/>
    <property type="evidence" value="ECO:0007669"/>
    <property type="project" value="TreeGrafter"/>
</dbReference>
<dbReference type="GO" id="GO:0046295">
    <property type="term" value="P:glycolate biosynthetic process"/>
    <property type="evidence" value="ECO:0007669"/>
    <property type="project" value="UniProtKB-UniRule"/>
</dbReference>
<comment type="function">
    <text evidence="10">Specifically catalyzes the dephosphorylation of 2-phosphoglycolate. Is involved in the dissimilation of the intracellular 2-phosphoglycolate formed during the DNA repair of 3'-phosphoglycolate ends, a major class of DNA lesions induced by oxidative stress.</text>
</comment>
<evidence type="ECO:0000256" key="1">
    <source>
        <dbReference type="ARBA" id="ARBA00000830"/>
    </source>
</evidence>
<dbReference type="Proteomes" id="UP000238137">
    <property type="component" value="Unassembled WGS sequence"/>
</dbReference>
<dbReference type="SFLD" id="SFLDS00003">
    <property type="entry name" value="Haloacid_Dehalogenase"/>
    <property type="match status" value="1"/>
</dbReference>
<sequence length="228" mass="24307">MNVCLAPCPVVFDLDGTLIDSAPDIHACVNAVLREFHVPPLSLDQVRGFIGGGVEILWRKIGMATGTEPAGQRDMLASFMTRYHAATSLTRLFPNVEETLGILADRGHSLGICTNKPLHPTEAILDHFGIRNLFGQIIGGDSLPEKKPDPAPLRAALTGLGAHPEAPRAIYVGDSEFDAACAAAVPVPFMIYSHGYRHTPIDQLPHHAAFDDFTALPSLVEAASASVG</sequence>
<evidence type="ECO:0000256" key="2">
    <source>
        <dbReference type="ARBA" id="ARBA00001946"/>
    </source>
</evidence>
<dbReference type="EMBL" id="PXNQ02000002">
    <property type="protein sequence ID" value="RNF35806.1"/>
    <property type="molecule type" value="Genomic_DNA"/>
</dbReference>
<dbReference type="InterPro" id="IPR041492">
    <property type="entry name" value="HAD_2"/>
</dbReference>
<dbReference type="GO" id="GO:0046872">
    <property type="term" value="F:metal ion binding"/>
    <property type="evidence" value="ECO:0007669"/>
    <property type="project" value="UniProtKB-KW"/>
</dbReference>
<comment type="catalytic activity">
    <reaction evidence="1 10">
        <text>2-phosphoglycolate + H2O = glycolate + phosphate</text>
        <dbReference type="Rhea" id="RHEA:14369"/>
        <dbReference type="ChEBI" id="CHEBI:15377"/>
        <dbReference type="ChEBI" id="CHEBI:29805"/>
        <dbReference type="ChEBI" id="CHEBI:43474"/>
        <dbReference type="ChEBI" id="CHEBI:58033"/>
        <dbReference type="EC" id="3.1.3.18"/>
    </reaction>
</comment>
<dbReference type="InterPro" id="IPR023198">
    <property type="entry name" value="PGP-like_dom2"/>
</dbReference>
<dbReference type="EC" id="3.1.3.18" evidence="5 10"/>
<dbReference type="OrthoDB" id="9793014at2"/>
<dbReference type="PANTHER" id="PTHR43434:SF1">
    <property type="entry name" value="PHOSPHOGLYCOLATE PHOSPHATASE"/>
    <property type="match status" value="1"/>
</dbReference>
<evidence type="ECO:0000256" key="8">
    <source>
        <dbReference type="ARBA" id="ARBA00022842"/>
    </source>
</evidence>
<feature type="active site" description="Nucleophile" evidence="10">
    <location>
        <position position="13"/>
    </location>
</feature>
<evidence type="ECO:0000313" key="12">
    <source>
        <dbReference type="Proteomes" id="UP000238137"/>
    </source>
</evidence>
<feature type="binding site" evidence="10">
    <location>
        <position position="174"/>
    </location>
    <ligand>
        <name>Mg(2+)</name>
        <dbReference type="ChEBI" id="CHEBI:18420"/>
    </ligand>
</feature>
<dbReference type="Pfam" id="PF13419">
    <property type="entry name" value="HAD_2"/>
    <property type="match status" value="1"/>
</dbReference>
<dbReference type="AlphaFoldDB" id="A0A3R7LJ77"/>
<keyword evidence="6 10" id="KW-0479">Metal-binding</keyword>
<dbReference type="InterPro" id="IPR023214">
    <property type="entry name" value="HAD_sf"/>
</dbReference>
<dbReference type="HAMAP" id="MF_00495">
    <property type="entry name" value="GPH_hydrolase_bact"/>
    <property type="match status" value="1"/>
</dbReference>
<protein>
    <recommendedName>
        <fullName evidence="5 10">Phosphoglycolate phosphatase</fullName>
        <shortName evidence="10">PGP</shortName>
        <shortName evidence="10">PGPase</shortName>
        <ecNumber evidence="5 10">3.1.3.18</ecNumber>
    </recommendedName>
</protein>
<dbReference type="InterPro" id="IPR006439">
    <property type="entry name" value="HAD-SF_hydro_IA"/>
</dbReference>
<evidence type="ECO:0000313" key="11">
    <source>
        <dbReference type="EMBL" id="RNF35806.1"/>
    </source>
</evidence>
<dbReference type="GO" id="GO:0006281">
    <property type="term" value="P:DNA repair"/>
    <property type="evidence" value="ECO:0007669"/>
    <property type="project" value="TreeGrafter"/>
</dbReference>
<dbReference type="PANTHER" id="PTHR43434">
    <property type="entry name" value="PHOSPHOGLYCOLATE PHOSPHATASE"/>
    <property type="match status" value="1"/>
</dbReference>
<keyword evidence="12" id="KW-1185">Reference proteome</keyword>
<proteinExistence type="inferred from homology"/>
<feature type="binding site" evidence="10">
    <location>
        <position position="13"/>
    </location>
    <ligand>
        <name>Mg(2+)</name>
        <dbReference type="ChEBI" id="CHEBI:18420"/>
    </ligand>
</feature>
<organism evidence="11 12">
    <name type="scientific">Paracoccus methylarcula</name>
    <dbReference type="NCBI Taxonomy" id="72022"/>
    <lineage>
        <taxon>Bacteria</taxon>
        <taxon>Pseudomonadati</taxon>
        <taxon>Pseudomonadota</taxon>
        <taxon>Alphaproteobacteria</taxon>
        <taxon>Rhodobacterales</taxon>
        <taxon>Paracoccaceae</taxon>
        <taxon>Paracoccus</taxon>
    </lineage>
</organism>
<keyword evidence="7 10" id="KW-0378">Hydrolase</keyword>
<dbReference type="Gene3D" id="1.10.150.240">
    <property type="entry name" value="Putative phosphatase, domain 2"/>
    <property type="match status" value="1"/>
</dbReference>
<evidence type="ECO:0000256" key="6">
    <source>
        <dbReference type="ARBA" id="ARBA00022723"/>
    </source>
</evidence>
<dbReference type="NCBIfam" id="TIGR01449">
    <property type="entry name" value="PGP_bact"/>
    <property type="match status" value="1"/>
</dbReference>
<reference evidence="11" key="1">
    <citation type="submission" date="2018-05" db="EMBL/GenBank/DDBJ databases">
        <title>Reclassification of Methylarcula marina and Methylarcula terricola as Paracoccus methylarcula sp.nov., comb.nov. and Paracoccus terricola comb.nov.</title>
        <authorList>
            <person name="Shmareva M.N."/>
            <person name="Doronina N.V."/>
            <person name="Vasilenko O.V."/>
            <person name="Tarlachkov S.V."/>
            <person name="Trotsenko Y.A."/>
        </authorList>
    </citation>
    <scope>NUCLEOTIDE SEQUENCE [LARGE SCALE GENOMIC DNA]</scope>
    <source>
        <strain evidence="11">VKM B-2159</strain>
    </source>
</reference>
<evidence type="ECO:0000256" key="5">
    <source>
        <dbReference type="ARBA" id="ARBA00013078"/>
    </source>
</evidence>
<accession>A0A3R7LJ77</accession>
<dbReference type="UniPathway" id="UPA00865">
    <property type="reaction ID" value="UER00834"/>
</dbReference>
<dbReference type="SUPFAM" id="SSF56784">
    <property type="entry name" value="HAD-like"/>
    <property type="match status" value="1"/>
</dbReference>
<dbReference type="InterPro" id="IPR050155">
    <property type="entry name" value="HAD-like_hydrolase_sf"/>
</dbReference>
<comment type="pathway">
    <text evidence="3 10">Organic acid metabolism; glycolate biosynthesis; glycolate from 2-phosphoglycolate: step 1/1.</text>
</comment>
<dbReference type="NCBIfam" id="TIGR01549">
    <property type="entry name" value="HAD-SF-IA-v1"/>
    <property type="match status" value="1"/>
</dbReference>
<dbReference type="GO" id="GO:0008967">
    <property type="term" value="F:phosphoglycolate phosphatase activity"/>
    <property type="evidence" value="ECO:0007669"/>
    <property type="project" value="UniProtKB-UniRule"/>
</dbReference>
<evidence type="ECO:0000256" key="4">
    <source>
        <dbReference type="ARBA" id="ARBA00006171"/>
    </source>
</evidence>
<name>A0A3R7LJ77_9RHOB</name>
<dbReference type="InterPro" id="IPR036412">
    <property type="entry name" value="HAD-like_sf"/>
</dbReference>
<comment type="similarity">
    <text evidence="4 10">Belongs to the HAD-like hydrolase superfamily. CbbY/CbbZ/Gph/YieH family.</text>
</comment>
<dbReference type="RefSeq" id="WP_106690406.1">
    <property type="nucleotide sequence ID" value="NZ_PXNQ02000002.1"/>
</dbReference>
<evidence type="ECO:0000256" key="3">
    <source>
        <dbReference type="ARBA" id="ARBA00004818"/>
    </source>
</evidence>
<dbReference type="Gene3D" id="3.40.50.1000">
    <property type="entry name" value="HAD superfamily/HAD-like"/>
    <property type="match status" value="1"/>
</dbReference>
<comment type="cofactor">
    <cofactor evidence="2 10">
        <name>Mg(2+)</name>
        <dbReference type="ChEBI" id="CHEBI:18420"/>
    </cofactor>
</comment>
<feature type="binding site" evidence="10">
    <location>
        <position position="15"/>
    </location>
    <ligand>
        <name>Mg(2+)</name>
        <dbReference type="ChEBI" id="CHEBI:18420"/>
    </ligand>
</feature>
<keyword evidence="8 10" id="KW-0460">Magnesium</keyword>
<gene>
    <name evidence="11" type="primary">gph</name>
    <name evidence="11" type="ORF">A7A09_005430</name>
</gene>
<evidence type="ECO:0000256" key="10">
    <source>
        <dbReference type="HAMAP-Rule" id="MF_00495"/>
    </source>
</evidence>
<comment type="caution">
    <text evidence="11">The sequence shown here is derived from an EMBL/GenBank/DDBJ whole genome shotgun (WGS) entry which is preliminary data.</text>
</comment>
<dbReference type="SFLD" id="SFLDG01129">
    <property type="entry name" value="C1.5:_HAD__Beta-PGM__Phosphata"/>
    <property type="match status" value="1"/>
</dbReference>
<evidence type="ECO:0000256" key="7">
    <source>
        <dbReference type="ARBA" id="ARBA00022801"/>
    </source>
</evidence>